<evidence type="ECO:0000256" key="1">
    <source>
        <dbReference type="ARBA" id="ARBA00007362"/>
    </source>
</evidence>
<feature type="domain" description="EamA" evidence="4">
    <location>
        <begin position="58"/>
        <end position="192"/>
    </location>
</feature>
<feature type="transmembrane region" description="Helical" evidence="3">
    <location>
        <begin position="232"/>
        <end position="251"/>
    </location>
</feature>
<proteinExistence type="inferred from homology"/>
<feature type="transmembrane region" description="Helical" evidence="3">
    <location>
        <begin position="263"/>
        <end position="282"/>
    </location>
</feature>
<dbReference type="Gene3D" id="1.10.3730.20">
    <property type="match status" value="1"/>
</dbReference>
<dbReference type="Pfam" id="PF00892">
    <property type="entry name" value="EamA"/>
    <property type="match status" value="2"/>
</dbReference>
<keyword evidence="3" id="KW-0472">Membrane</keyword>
<reference evidence="5 6" key="1">
    <citation type="submission" date="2020-02" db="EMBL/GenBank/DDBJ databases">
        <authorList>
            <person name="Kim Y.B."/>
            <person name="Roh S.W."/>
        </authorList>
    </citation>
    <scope>NUCLEOTIDE SEQUENCE [LARGE SCALE GENOMIC DNA]</scope>
    <source>
        <strain evidence="5 6">DSM 103574</strain>
    </source>
</reference>
<accession>A0A858BZ17</accession>
<evidence type="ECO:0000313" key="6">
    <source>
        <dbReference type="Proteomes" id="UP000466848"/>
    </source>
</evidence>
<evidence type="ECO:0000256" key="3">
    <source>
        <dbReference type="SAM" id="Phobius"/>
    </source>
</evidence>
<protein>
    <submittedName>
        <fullName evidence="5">DMT family transporter</fullName>
    </submittedName>
</protein>
<dbReference type="PANTHER" id="PTHR22911">
    <property type="entry name" value="ACYL-MALONYL CONDENSING ENZYME-RELATED"/>
    <property type="match status" value="1"/>
</dbReference>
<comment type="similarity">
    <text evidence="1">Belongs to the EamA transporter family.</text>
</comment>
<dbReference type="Proteomes" id="UP000466848">
    <property type="component" value="Chromosome"/>
</dbReference>
<dbReference type="GO" id="GO:0016020">
    <property type="term" value="C:membrane"/>
    <property type="evidence" value="ECO:0007669"/>
    <property type="project" value="InterPro"/>
</dbReference>
<dbReference type="EMBL" id="CP048649">
    <property type="protein sequence ID" value="QIB70348.1"/>
    <property type="molecule type" value="Genomic_DNA"/>
</dbReference>
<feature type="transmembrane region" description="Helical" evidence="3">
    <location>
        <begin position="62"/>
        <end position="85"/>
    </location>
</feature>
<feature type="transmembrane region" description="Helical" evidence="3">
    <location>
        <begin position="200"/>
        <end position="220"/>
    </location>
</feature>
<dbReference type="InterPro" id="IPR037185">
    <property type="entry name" value="EmrE-like"/>
</dbReference>
<dbReference type="AlphaFoldDB" id="A0A858BZ17"/>
<feature type="transmembrane region" description="Helical" evidence="3">
    <location>
        <begin position="120"/>
        <end position="146"/>
    </location>
</feature>
<name>A0A858BZ17_9FIRM</name>
<evidence type="ECO:0000259" key="4">
    <source>
        <dbReference type="Pfam" id="PF00892"/>
    </source>
</evidence>
<dbReference type="PANTHER" id="PTHR22911:SF137">
    <property type="entry name" value="SOLUTE CARRIER FAMILY 35 MEMBER G2-RELATED"/>
    <property type="match status" value="1"/>
</dbReference>
<dbReference type="InterPro" id="IPR000620">
    <property type="entry name" value="EamA_dom"/>
</dbReference>
<feature type="transmembrane region" description="Helical" evidence="3">
    <location>
        <begin position="289"/>
        <end position="313"/>
    </location>
</feature>
<keyword evidence="6" id="KW-1185">Reference proteome</keyword>
<dbReference type="SUPFAM" id="SSF103481">
    <property type="entry name" value="Multidrug resistance efflux transporter EmrE"/>
    <property type="match status" value="2"/>
</dbReference>
<feature type="domain" description="EamA" evidence="4">
    <location>
        <begin position="202"/>
        <end position="334"/>
    </location>
</feature>
<evidence type="ECO:0000256" key="2">
    <source>
        <dbReference type="SAM" id="MobiDB-lite"/>
    </source>
</evidence>
<feature type="transmembrane region" description="Helical" evidence="3">
    <location>
        <begin position="319"/>
        <end position="335"/>
    </location>
</feature>
<organism evidence="5 6">
    <name type="scientific">Aminipila butyrica</name>
    <dbReference type="NCBI Taxonomy" id="433296"/>
    <lineage>
        <taxon>Bacteria</taxon>
        <taxon>Bacillati</taxon>
        <taxon>Bacillota</taxon>
        <taxon>Clostridia</taxon>
        <taxon>Peptostreptococcales</taxon>
        <taxon>Anaerovoracaceae</taxon>
        <taxon>Aminipila</taxon>
    </lineage>
</organism>
<evidence type="ECO:0000313" key="5">
    <source>
        <dbReference type="EMBL" id="QIB70348.1"/>
    </source>
</evidence>
<feature type="transmembrane region" description="Helical" evidence="3">
    <location>
        <begin position="152"/>
        <end position="169"/>
    </location>
</feature>
<keyword evidence="3" id="KW-1133">Transmembrane helix</keyword>
<dbReference type="KEGG" id="abut:Ami103574_14070"/>
<feature type="transmembrane region" description="Helical" evidence="3">
    <location>
        <begin position="176"/>
        <end position="194"/>
    </location>
</feature>
<gene>
    <name evidence="5" type="ORF">Ami103574_14070</name>
</gene>
<feature type="region of interest" description="Disordered" evidence="2">
    <location>
        <begin position="33"/>
        <end position="52"/>
    </location>
</feature>
<dbReference type="RefSeq" id="WP_163067586.1">
    <property type="nucleotide sequence ID" value="NZ_CP048649.1"/>
</dbReference>
<sequence>MDDYHKLTTKAEELKQTLSKENDRDPEGITDMQRASAAEGTASNADVTGTPKEHPLRKGISYILASSLGFSIIPILASLGFSANASPVTMLFYRFLIAGIVFFTYCFIRQRSFLRQSRKNTVQLVTAAIIYSIQCILFFSAFQYIPAALGEVIFYIYPVFVAALSVLFLKERMTRYRVVGILTALLGIFVVLYAPAGGLHLRGVLLVLLAALASSCYFIFNKKFTSEISAPVLMTYVCFTCSFLYLIYSLFTGEFTVPTEGKVWLYILLLALWSTCVGLFCLMQGLKLLSAGIVSLLSLAEPIFTILLSFLIFGTALTPSQLLGSGLVLVAIYIYEKN</sequence>
<keyword evidence="3" id="KW-0812">Transmembrane</keyword>
<feature type="transmembrane region" description="Helical" evidence="3">
    <location>
        <begin position="91"/>
        <end position="108"/>
    </location>
</feature>